<dbReference type="EMBL" id="LR824641">
    <property type="protein sequence ID" value="CAD0327646.1"/>
    <property type="molecule type" value="Genomic_DNA"/>
</dbReference>
<evidence type="ECO:0008006" key="4">
    <source>
        <dbReference type="Google" id="ProtNLM"/>
    </source>
</evidence>
<dbReference type="EMBL" id="LR861803">
    <property type="protein sequence ID" value="CAD1792098.1"/>
    <property type="molecule type" value="Genomic_DNA"/>
</dbReference>
<dbReference type="KEGG" id="xeu:XSP_002174"/>
<gene>
    <name evidence="1" type="ORF">XSP_002174</name>
</gene>
<organism evidence="1">
    <name type="scientific">Xanthomonas euroxanthea</name>
    <dbReference type="NCBI Taxonomy" id="2259622"/>
    <lineage>
        <taxon>Bacteria</taxon>
        <taxon>Pseudomonadati</taxon>
        <taxon>Pseudomonadota</taxon>
        <taxon>Gammaproteobacteria</taxon>
        <taxon>Lysobacterales</taxon>
        <taxon>Lysobacteraceae</taxon>
        <taxon>Xanthomonas</taxon>
    </lineage>
</organism>
<dbReference type="RefSeq" id="WP_147421341.1">
    <property type="nucleotide sequence ID" value="NZ_LR861803.1"/>
</dbReference>
<sequence>MSDEKFEQYIPWVRSALLPGESTYAFLNKLGWFAAKGPLQLIRDLQGSEKNQKTRKPDRIDYAHVVCEWRSEAHEYWWPLQQGRLGEYFIEANFLTLKDYSDWAWENKRLRFCAECVALGMHFTVGQLNFIEFCPYHERRLISDCPICGRWMKYSTSLPRPAFSCSVCSRSLLAADMTDICANRRIRWRISRTYQELFVAMKACAPIHSMMTGSFFRQGRLPGIKEATTAMLEPDRQFSETLPLVPSFAAIKVALNERGKPSIHSVTKTTRAAETYSIEKEGRTVIHQSAQLRAGAWLLRRYSDHVTCIATSREMFRTKLQAQLLARTLHKLCCIGNGFVAWEMCRIDRAQEKLRYELWDAWGLRSTAERSFGSYVLEKASLTSSIVTFLRSDPDELLEWLAHKLPTSFRSWEASRTNGETPAILWQNISDVDFSEVCEVSRLTEEAKWQLISAHCTESDDALQEPGLAKMRAKHAAKNLEREYGSRGRAAISMPIVHARINEANGCSY</sequence>
<evidence type="ECO:0000313" key="3">
    <source>
        <dbReference type="Proteomes" id="UP000515493"/>
    </source>
</evidence>
<proteinExistence type="predicted"/>
<name>A0A8E4DZB0_9XANT</name>
<evidence type="ECO:0000313" key="2">
    <source>
        <dbReference type="EMBL" id="CAD1792098.1"/>
    </source>
</evidence>
<dbReference type="GeneID" id="79389487"/>
<dbReference type="Proteomes" id="UP000515493">
    <property type="component" value="Chromosome"/>
</dbReference>
<protein>
    <recommendedName>
        <fullName evidence="4">TniQ family protein</fullName>
    </recommendedName>
</protein>
<accession>A0A8E4DZB0</accession>
<dbReference type="AlphaFoldDB" id="A0A8E4DZB0"/>
<reference evidence="1 3" key="1">
    <citation type="submission" date="2020-07" db="EMBL/GenBank/DDBJ databases">
        <authorList>
            <person name="Teixeira M."/>
        </authorList>
    </citation>
    <scope>NUCLEOTIDE SEQUENCE</scope>
    <source>
        <strain evidence="2">1</strain>
        <strain evidence="1">Xanthomonas sp. CPBF 367</strain>
    </source>
</reference>
<evidence type="ECO:0000313" key="1">
    <source>
        <dbReference type="EMBL" id="CAD0327646.1"/>
    </source>
</evidence>